<name>A0A6P1N995_9PROT</name>
<dbReference type="GO" id="GO:0005737">
    <property type="term" value="C:cytoplasm"/>
    <property type="evidence" value="ECO:0007669"/>
    <property type="project" value="UniProtKB-SubCell"/>
</dbReference>
<dbReference type="InterPro" id="IPR006464">
    <property type="entry name" value="AcTrfase_RimI/Ard1"/>
</dbReference>
<keyword evidence="3" id="KW-0808">Transferase</keyword>
<reference evidence="3 4" key="1">
    <citation type="submission" date="2020-01" db="EMBL/GenBank/DDBJ databases">
        <title>Genome sequencing of strain KACC 21507.</title>
        <authorList>
            <person name="Heo J."/>
            <person name="Kim S.-J."/>
            <person name="Kim J.-S."/>
            <person name="Hong S.-B."/>
            <person name="Kwon S.-W."/>
        </authorList>
    </citation>
    <scope>NUCLEOTIDE SEQUENCE [LARGE SCALE GENOMIC DNA]</scope>
    <source>
        <strain evidence="3 4">KACC 21507</strain>
    </source>
</reference>
<keyword evidence="4" id="KW-1185">Reference proteome</keyword>
<dbReference type="InterPro" id="IPR016181">
    <property type="entry name" value="Acyl_CoA_acyltransferase"/>
</dbReference>
<protein>
    <recommendedName>
        <fullName evidence="1">[Ribosomal protein bS18]-alanine N-acetyltransferase</fullName>
        <ecNumber evidence="1">2.3.1.266</ecNumber>
    </recommendedName>
</protein>
<sequence length="145" mass="16253">MIIHEIGLEGAALFATLHQEAFKGAEIWNEAAFRELLSLPNVKGWVASRDDQPLGFLLVRTVLDESEVLTIGVLPSVQRSGVGCALIENFVVSVKEIVKNIYLEVSLNNKKAYLFYQSQGFFEIGRRPCYYSDGTDAFLLKREIP</sequence>
<evidence type="ECO:0000259" key="2">
    <source>
        <dbReference type="PROSITE" id="PS51186"/>
    </source>
</evidence>
<dbReference type="GO" id="GO:0005840">
    <property type="term" value="C:ribosome"/>
    <property type="evidence" value="ECO:0007669"/>
    <property type="project" value="UniProtKB-KW"/>
</dbReference>
<evidence type="ECO:0000313" key="4">
    <source>
        <dbReference type="Proteomes" id="UP000463975"/>
    </source>
</evidence>
<dbReference type="KEGG" id="bomb:GT348_00395"/>
<dbReference type="PROSITE" id="PS51186">
    <property type="entry name" value="GNAT"/>
    <property type="match status" value="1"/>
</dbReference>
<dbReference type="GO" id="GO:0008999">
    <property type="term" value="F:protein-N-terminal-alanine acetyltransferase activity"/>
    <property type="evidence" value="ECO:0007669"/>
    <property type="project" value="UniProtKB-EC"/>
</dbReference>
<gene>
    <name evidence="3" type="primary">rimI</name>
    <name evidence="3" type="ORF">GT348_00395</name>
</gene>
<dbReference type="CDD" id="cd04301">
    <property type="entry name" value="NAT_SF"/>
    <property type="match status" value="1"/>
</dbReference>
<dbReference type="AlphaFoldDB" id="A0A6P1N995"/>
<comment type="catalytic activity">
    <reaction evidence="1">
        <text>N-terminal L-alanyl-[ribosomal protein bS18] + acetyl-CoA = N-terminal N(alpha)-acetyl-L-alanyl-[ribosomal protein bS18] + CoA + H(+)</text>
        <dbReference type="Rhea" id="RHEA:43756"/>
        <dbReference type="Rhea" id="RHEA-COMP:10676"/>
        <dbReference type="Rhea" id="RHEA-COMP:10677"/>
        <dbReference type="ChEBI" id="CHEBI:15378"/>
        <dbReference type="ChEBI" id="CHEBI:57287"/>
        <dbReference type="ChEBI" id="CHEBI:57288"/>
        <dbReference type="ChEBI" id="CHEBI:64718"/>
        <dbReference type="ChEBI" id="CHEBI:83683"/>
        <dbReference type="EC" id="2.3.1.266"/>
    </reaction>
</comment>
<dbReference type="NCBIfam" id="TIGR01575">
    <property type="entry name" value="rimI"/>
    <property type="match status" value="1"/>
</dbReference>
<keyword evidence="1" id="KW-0963">Cytoplasm</keyword>
<dbReference type="SUPFAM" id="SSF55729">
    <property type="entry name" value="Acyl-CoA N-acyltransferases (Nat)"/>
    <property type="match status" value="1"/>
</dbReference>
<dbReference type="Proteomes" id="UP000463975">
    <property type="component" value="Chromosome"/>
</dbReference>
<dbReference type="Pfam" id="PF00583">
    <property type="entry name" value="Acetyltransf_1"/>
    <property type="match status" value="1"/>
</dbReference>
<keyword evidence="3" id="KW-0689">Ribosomal protein</keyword>
<keyword evidence="3" id="KW-0687">Ribonucleoprotein</keyword>
<evidence type="ECO:0000313" key="3">
    <source>
        <dbReference type="EMBL" id="QHI94986.1"/>
    </source>
</evidence>
<accession>A0A6P1N995</accession>
<dbReference type="InterPro" id="IPR000182">
    <property type="entry name" value="GNAT_dom"/>
</dbReference>
<evidence type="ECO:0000256" key="1">
    <source>
        <dbReference type="RuleBase" id="RU363094"/>
    </source>
</evidence>
<dbReference type="EMBL" id="CP047652">
    <property type="protein sequence ID" value="QHI94986.1"/>
    <property type="molecule type" value="Genomic_DNA"/>
</dbReference>
<dbReference type="RefSeq" id="WP_160618064.1">
    <property type="nucleotide sequence ID" value="NZ_CP047652.1"/>
</dbReference>
<feature type="domain" description="N-acetyltransferase" evidence="2">
    <location>
        <begin position="1"/>
        <end position="145"/>
    </location>
</feature>
<comment type="function">
    <text evidence="1">Acetylates the N-terminal alanine of ribosomal protein bS18.</text>
</comment>
<comment type="subcellular location">
    <subcellularLocation>
        <location evidence="1">Cytoplasm</location>
    </subcellularLocation>
</comment>
<organism evidence="3 4">
    <name type="scientific">Aristophania vespae</name>
    <dbReference type="NCBI Taxonomy" id="2697033"/>
    <lineage>
        <taxon>Bacteria</taxon>
        <taxon>Pseudomonadati</taxon>
        <taxon>Pseudomonadota</taxon>
        <taxon>Alphaproteobacteria</taxon>
        <taxon>Acetobacterales</taxon>
        <taxon>Acetobacteraceae</taxon>
        <taxon>Aristophania</taxon>
    </lineage>
</organism>
<comment type="similarity">
    <text evidence="1">Belongs to the acetyltransferase family. RimI subfamily.</text>
</comment>
<dbReference type="Gene3D" id="3.40.630.30">
    <property type="match status" value="1"/>
</dbReference>
<dbReference type="EC" id="2.3.1.266" evidence="1"/>
<proteinExistence type="inferred from homology"/>